<accession>A0A6H1ZAZ6</accession>
<gene>
    <name evidence="1" type="ORF">TM448A00093_0090</name>
</gene>
<dbReference type="EMBL" id="MT143975">
    <property type="protein sequence ID" value="QJA44360.1"/>
    <property type="molecule type" value="Genomic_DNA"/>
</dbReference>
<evidence type="ECO:0000313" key="1">
    <source>
        <dbReference type="EMBL" id="QJA44360.1"/>
    </source>
</evidence>
<dbReference type="AlphaFoldDB" id="A0A6H1ZAZ6"/>
<proteinExistence type="predicted"/>
<sequence>MECTQEIFLEDVKNHVMHIVAKQGVNRHIRFRKVGMGHMWFDVITWSDHLCITGDMGTYVFCRIPDMFEFFRRDAELPDSLYINLQYWSEKCIAIDHHNGVEVYSPEKFEKRIKERMDEEGVSESVRLEVEDTVLFHANDGEYAAMQAALEFEHEDFQFYDFWEVNLKEFSYHFIWCCYAIAWAIQQYDKLNSLRVSG</sequence>
<protein>
    <submittedName>
        <fullName evidence="1">Uncharacterized protein</fullName>
    </submittedName>
</protein>
<name>A0A6H1ZAZ6_9ZZZZ</name>
<organism evidence="1">
    <name type="scientific">viral metagenome</name>
    <dbReference type="NCBI Taxonomy" id="1070528"/>
    <lineage>
        <taxon>unclassified sequences</taxon>
        <taxon>metagenomes</taxon>
        <taxon>organismal metagenomes</taxon>
    </lineage>
</organism>
<reference evidence="1" key="1">
    <citation type="submission" date="2020-03" db="EMBL/GenBank/DDBJ databases">
        <title>The deep terrestrial virosphere.</title>
        <authorList>
            <person name="Holmfeldt K."/>
            <person name="Nilsson E."/>
            <person name="Simone D."/>
            <person name="Lopez-Fernandez M."/>
            <person name="Wu X."/>
            <person name="de Brujin I."/>
            <person name="Lundin D."/>
            <person name="Andersson A."/>
            <person name="Bertilsson S."/>
            <person name="Dopson M."/>
        </authorList>
    </citation>
    <scope>NUCLEOTIDE SEQUENCE</scope>
    <source>
        <strain evidence="1">TM448A00093</strain>
    </source>
</reference>